<gene>
    <name evidence="2" type="primary">LOC108669059</name>
</gene>
<dbReference type="OrthoDB" id="6405231at2759"/>
<dbReference type="Proteomes" id="UP000694843">
    <property type="component" value="Unplaced"/>
</dbReference>
<dbReference type="RefSeq" id="XP_018011832.1">
    <property type="nucleotide sequence ID" value="XM_018156343.2"/>
</dbReference>
<keyword evidence="1" id="KW-1185">Reference proteome</keyword>
<name>A0A8B7NDZ7_HYAAZ</name>
<organism evidence="1 2">
    <name type="scientific">Hyalella azteca</name>
    <name type="common">Amphipod</name>
    <dbReference type="NCBI Taxonomy" id="294128"/>
    <lineage>
        <taxon>Eukaryota</taxon>
        <taxon>Metazoa</taxon>
        <taxon>Ecdysozoa</taxon>
        <taxon>Arthropoda</taxon>
        <taxon>Crustacea</taxon>
        <taxon>Multicrustacea</taxon>
        <taxon>Malacostraca</taxon>
        <taxon>Eumalacostraca</taxon>
        <taxon>Peracarida</taxon>
        <taxon>Amphipoda</taxon>
        <taxon>Senticaudata</taxon>
        <taxon>Talitrida</taxon>
        <taxon>Talitroidea</taxon>
        <taxon>Hyalellidae</taxon>
        <taxon>Hyalella</taxon>
    </lineage>
</organism>
<reference evidence="2" key="1">
    <citation type="submission" date="2025-08" db="UniProtKB">
        <authorList>
            <consortium name="RefSeq"/>
        </authorList>
    </citation>
    <scope>IDENTIFICATION</scope>
    <source>
        <tissue evidence="2">Whole organism</tissue>
    </source>
</reference>
<dbReference type="GeneID" id="108669059"/>
<dbReference type="AlphaFoldDB" id="A0A8B7NDZ7"/>
<dbReference type="KEGG" id="hazt:108669059"/>
<proteinExistence type="predicted"/>
<protein>
    <submittedName>
        <fullName evidence="2">Uncharacterized protein LOC108669059</fullName>
    </submittedName>
</protein>
<sequence>MNVSFNEARLLKIKNDLSIDMPSKSFGMSLPSEDQANVVVYDARGNSRKFLSAAVDLESCITSAPCGDVALIPYQLTSPPPIVLLKNCGQTITLPDPGEFGVYVLSHPGLGCRYFPNEAVTDCSVKLTHTTDLTAKFKIIFDPSTDFKGDDECDGYSVEFDTDGTGSGANFNYCTDTTGVTEASFTGELTIILKGSSTNKRKKIGFIFLIKLEEGGQGE</sequence>
<accession>A0A8B7NDZ7</accession>
<evidence type="ECO:0000313" key="1">
    <source>
        <dbReference type="Proteomes" id="UP000694843"/>
    </source>
</evidence>
<evidence type="ECO:0000313" key="2">
    <source>
        <dbReference type="RefSeq" id="XP_018011832.1"/>
    </source>
</evidence>